<accession>A0ABR4KN71</accession>
<gene>
    <name evidence="1" type="ORF">BJY01DRAFT_78755</name>
</gene>
<organism evidence="1 2">
    <name type="scientific">Aspergillus pseudoustus</name>
    <dbReference type="NCBI Taxonomy" id="1810923"/>
    <lineage>
        <taxon>Eukaryota</taxon>
        <taxon>Fungi</taxon>
        <taxon>Dikarya</taxon>
        <taxon>Ascomycota</taxon>
        <taxon>Pezizomycotina</taxon>
        <taxon>Eurotiomycetes</taxon>
        <taxon>Eurotiomycetidae</taxon>
        <taxon>Eurotiales</taxon>
        <taxon>Aspergillaceae</taxon>
        <taxon>Aspergillus</taxon>
        <taxon>Aspergillus subgen. Nidulantes</taxon>
    </lineage>
</organism>
<evidence type="ECO:0000313" key="2">
    <source>
        <dbReference type="Proteomes" id="UP001610446"/>
    </source>
</evidence>
<dbReference type="Proteomes" id="UP001610446">
    <property type="component" value="Unassembled WGS sequence"/>
</dbReference>
<evidence type="ECO:0000313" key="1">
    <source>
        <dbReference type="EMBL" id="KAL2853274.1"/>
    </source>
</evidence>
<comment type="caution">
    <text evidence="1">The sequence shown here is derived from an EMBL/GenBank/DDBJ whole genome shotgun (WGS) entry which is preliminary data.</text>
</comment>
<protein>
    <submittedName>
        <fullName evidence="1">Uncharacterized protein</fullName>
    </submittedName>
</protein>
<keyword evidence="2" id="KW-1185">Reference proteome</keyword>
<sequence>MSQETPWYALQAHLRFKGRRIQWMVQHSSKNPNEGTHDLTTPRPPPISELLILRTTEQSQKPRKLIEQQAKALVSSDLISGSENDSTILRSTNPPGDPIGSQRTQSMYYSSDSRMHSQLSSLDTSEQEHVLHRSPMRLFDWMWMSASIQDFPIISRLKRLWLTRQPISLMWRS</sequence>
<proteinExistence type="predicted"/>
<dbReference type="EMBL" id="JBFXLU010000021">
    <property type="protein sequence ID" value="KAL2853274.1"/>
    <property type="molecule type" value="Genomic_DNA"/>
</dbReference>
<name>A0ABR4KN71_9EURO</name>
<reference evidence="1 2" key="1">
    <citation type="submission" date="2024-07" db="EMBL/GenBank/DDBJ databases">
        <title>Section-level genome sequencing and comparative genomics of Aspergillus sections Usti and Cavernicolus.</title>
        <authorList>
            <consortium name="Lawrence Berkeley National Laboratory"/>
            <person name="Nybo J.L."/>
            <person name="Vesth T.C."/>
            <person name="Theobald S."/>
            <person name="Frisvad J.C."/>
            <person name="Larsen T.O."/>
            <person name="Kjaerboelling I."/>
            <person name="Rothschild-Mancinelli K."/>
            <person name="Lyhne E.K."/>
            <person name="Kogle M.E."/>
            <person name="Barry K."/>
            <person name="Clum A."/>
            <person name="Na H."/>
            <person name="Ledsgaard L."/>
            <person name="Lin J."/>
            <person name="Lipzen A."/>
            <person name="Kuo A."/>
            <person name="Riley R."/>
            <person name="Mondo S."/>
            <person name="Labutti K."/>
            <person name="Haridas S."/>
            <person name="Pangalinan J."/>
            <person name="Salamov A.A."/>
            <person name="Simmons B.A."/>
            <person name="Magnuson J.K."/>
            <person name="Chen J."/>
            <person name="Drula E."/>
            <person name="Henrissat B."/>
            <person name="Wiebenga A."/>
            <person name="Lubbers R.J."/>
            <person name="Gomes A.C."/>
            <person name="Makela M.R."/>
            <person name="Stajich J."/>
            <person name="Grigoriev I.V."/>
            <person name="Mortensen U.H."/>
            <person name="De Vries R.P."/>
            <person name="Baker S.E."/>
            <person name="Andersen M.R."/>
        </authorList>
    </citation>
    <scope>NUCLEOTIDE SEQUENCE [LARGE SCALE GENOMIC DNA]</scope>
    <source>
        <strain evidence="1 2">CBS 123904</strain>
    </source>
</reference>